<name>A0A833JCK3_9BACT</name>
<feature type="non-terminal residue" evidence="3">
    <location>
        <position position="85"/>
    </location>
</feature>
<proteinExistence type="predicted"/>
<keyword evidence="1" id="KW-0238">DNA-binding</keyword>
<dbReference type="Pfam" id="PF07282">
    <property type="entry name" value="Cas12f1-like_TNB"/>
    <property type="match status" value="1"/>
</dbReference>
<sequence length="85" mass="9458">PNMRKAKAGLNRELLSKGLAKTIEFLEYKAKKYGKLVVKVSPHYSSQECANCGHTHADNRKTQDNFLCLLCGNHDNADINAAKII</sequence>
<comment type="caution">
    <text evidence="3">The sequence shown here is derived from an EMBL/GenBank/DDBJ whole genome shotgun (WGS) entry which is preliminary data.</text>
</comment>
<evidence type="ECO:0000259" key="2">
    <source>
        <dbReference type="Pfam" id="PF07282"/>
    </source>
</evidence>
<gene>
    <name evidence="3" type="ORF">GCL57_14695</name>
</gene>
<dbReference type="SUPFAM" id="SSF57783">
    <property type="entry name" value="Zinc beta-ribbon"/>
    <property type="match status" value="1"/>
</dbReference>
<organism evidence="3 4">
    <name type="scientific">Fluviispira multicolorata</name>
    <dbReference type="NCBI Taxonomy" id="2654512"/>
    <lineage>
        <taxon>Bacteria</taxon>
        <taxon>Pseudomonadati</taxon>
        <taxon>Bdellovibrionota</taxon>
        <taxon>Oligoflexia</taxon>
        <taxon>Silvanigrellales</taxon>
        <taxon>Silvanigrellaceae</taxon>
        <taxon>Fluviispira</taxon>
    </lineage>
</organism>
<dbReference type="Proteomes" id="UP000442694">
    <property type="component" value="Unassembled WGS sequence"/>
</dbReference>
<dbReference type="GO" id="GO:0003677">
    <property type="term" value="F:DNA binding"/>
    <property type="evidence" value="ECO:0007669"/>
    <property type="project" value="UniProtKB-KW"/>
</dbReference>
<reference evidence="3 4" key="1">
    <citation type="submission" date="2019-10" db="EMBL/GenBank/DDBJ databases">
        <title>New genus of Silvanigrellaceae.</title>
        <authorList>
            <person name="Pitt A."/>
            <person name="Hahn M.W."/>
        </authorList>
    </citation>
    <scope>NUCLEOTIDE SEQUENCE [LARGE SCALE GENOMIC DNA]</scope>
    <source>
        <strain evidence="3 4">33A1-SZDP</strain>
    </source>
</reference>
<feature type="non-terminal residue" evidence="3">
    <location>
        <position position="1"/>
    </location>
</feature>
<dbReference type="EMBL" id="WFLN01000020">
    <property type="protein sequence ID" value="KAB8027173.1"/>
    <property type="molecule type" value="Genomic_DNA"/>
</dbReference>
<evidence type="ECO:0000313" key="4">
    <source>
        <dbReference type="Proteomes" id="UP000442694"/>
    </source>
</evidence>
<feature type="domain" description="Cas12f1-like TNB" evidence="2">
    <location>
        <begin position="21"/>
        <end position="85"/>
    </location>
</feature>
<accession>A0A833JCK3</accession>
<protein>
    <submittedName>
        <fullName evidence="3">Transposase</fullName>
    </submittedName>
</protein>
<dbReference type="AlphaFoldDB" id="A0A833JCK3"/>
<evidence type="ECO:0000256" key="1">
    <source>
        <dbReference type="ARBA" id="ARBA00023125"/>
    </source>
</evidence>
<evidence type="ECO:0000313" key="3">
    <source>
        <dbReference type="EMBL" id="KAB8027173.1"/>
    </source>
</evidence>
<dbReference type="InterPro" id="IPR010095">
    <property type="entry name" value="Cas12f1-like_TNB"/>
</dbReference>
<keyword evidence="4" id="KW-1185">Reference proteome</keyword>
<dbReference type="RefSeq" id="WP_152214109.1">
    <property type="nucleotide sequence ID" value="NZ_WFLN01000020.1"/>
</dbReference>